<accession>A0ACC3A6M5</accession>
<gene>
    <name evidence="1" type="ORF">H2198_005121</name>
</gene>
<proteinExistence type="predicted"/>
<sequence>MSTKPTNTDPSYQYGFLPALPADQSKTPPATNSPQPLTPAQLPLPSTPLADRINAYAKSKLPSQTYTHSLRVYTYGRAIADQCFPSWNLTSNSKLDETWFITALLHDIGTTPEHIGSTKLSYEFWAGFHALDILQNVSATGGDNMDASEGKGGVASREQAESIAEAIIRHQDVQDKGEISLLTRLIHLGTLLDNVGAGKNLVHQDTVRAVCETYGRRGWSGCFRDTVGKEKELKPWAMVSRIEGFEDAIEEHGKGAVKEWDQ</sequence>
<evidence type="ECO:0000313" key="1">
    <source>
        <dbReference type="EMBL" id="KAJ9656159.1"/>
    </source>
</evidence>
<name>A0ACC3A6M5_9EURO</name>
<evidence type="ECO:0000313" key="2">
    <source>
        <dbReference type="Proteomes" id="UP001172386"/>
    </source>
</evidence>
<reference evidence="1" key="1">
    <citation type="submission" date="2022-10" db="EMBL/GenBank/DDBJ databases">
        <title>Culturing micro-colonial fungi from biological soil crusts in the Mojave desert and describing Neophaeococcomyces mojavensis, and introducing the new genera and species Taxawa tesnikishii.</title>
        <authorList>
            <person name="Kurbessoian T."/>
            <person name="Stajich J.E."/>
        </authorList>
    </citation>
    <scope>NUCLEOTIDE SEQUENCE</scope>
    <source>
        <strain evidence="1">JES_112</strain>
    </source>
</reference>
<keyword evidence="2" id="KW-1185">Reference proteome</keyword>
<dbReference type="EMBL" id="JAPDRQ010000082">
    <property type="protein sequence ID" value="KAJ9656159.1"/>
    <property type="molecule type" value="Genomic_DNA"/>
</dbReference>
<organism evidence="1 2">
    <name type="scientific">Neophaeococcomyces mojaviensis</name>
    <dbReference type="NCBI Taxonomy" id="3383035"/>
    <lineage>
        <taxon>Eukaryota</taxon>
        <taxon>Fungi</taxon>
        <taxon>Dikarya</taxon>
        <taxon>Ascomycota</taxon>
        <taxon>Pezizomycotina</taxon>
        <taxon>Eurotiomycetes</taxon>
        <taxon>Chaetothyriomycetidae</taxon>
        <taxon>Chaetothyriales</taxon>
        <taxon>Chaetothyriales incertae sedis</taxon>
        <taxon>Neophaeococcomyces</taxon>
    </lineage>
</organism>
<protein>
    <submittedName>
        <fullName evidence="1">Uncharacterized protein</fullName>
    </submittedName>
</protein>
<dbReference type="Proteomes" id="UP001172386">
    <property type="component" value="Unassembled WGS sequence"/>
</dbReference>
<comment type="caution">
    <text evidence="1">The sequence shown here is derived from an EMBL/GenBank/DDBJ whole genome shotgun (WGS) entry which is preliminary data.</text>
</comment>